<organism evidence="1 2">
    <name type="scientific">Liparis tanakae</name>
    <name type="common">Tanaka's snailfish</name>
    <dbReference type="NCBI Taxonomy" id="230148"/>
    <lineage>
        <taxon>Eukaryota</taxon>
        <taxon>Metazoa</taxon>
        <taxon>Chordata</taxon>
        <taxon>Craniata</taxon>
        <taxon>Vertebrata</taxon>
        <taxon>Euteleostomi</taxon>
        <taxon>Actinopterygii</taxon>
        <taxon>Neopterygii</taxon>
        <taxon>Teleostei</taxon>
        <taxon>Neoteleostei</taxon>
        <taxon>Acanthomorphata</taxon>
        <taxon>Eupercaria</taxon>
        <taxon>Perciformes</taxon>
        <taxon>Cottioidei</taxon>
        <taxon>Cottales</taxon>
        <taxon>Liparidae</taxon>
        <taxon>Liparis</taxon>
    </lineage>
</organism>
<accession>A0A4Z2I6U5</accession>
<dbReference type="Proteomes" id="UP000314294">
    <property type="component" value="Unassembled WGS sequence"/>
</dbReference>
<keyword evidence="2" id="KW-1185">Reference proteome</keyword>
<gene>
    <name evidence="1" type="ORF">EYF80_016135</name>
</gene>
<evidence type="ECO:0000313" key="2">
    <source>
        <dbReference type="Proteomes" id="UP000314294"/>
    </source>
</evidence>
<reference evidence="1 2" key="1">
    <citation type="submission" date="2019-03" db="EMBL/GenBank/DDBJ databases">
        <title>First draft genome of Liparis tanakae, snailfish: a comprehensive survey of snailfish specific genes.</title>
        <authorList>
            <person name="Kim W."/>
            <person name="Song I."/>
            <person name="Jeong J.-H."/>
            <person name="Kim D."/>
            <person name="Kim S."/>
            <person name="Ryu S."/>
            <person name="Song J.Y."/>
            <person name="Lee S.K."/>
        </authorList>
    </citation>
    <scope>NUCLEOTIDE SEQUENCE [LARGE SCALE GENOMIC DNA]</scope>
    <source>
        <tissue evidence="1">Muscle</tissue>
    </source>
</reference>
<dbReference type="AlphaFoldDB" id="A0A4Z2I6U5"/>
<comment type="caution">
    <text evidence="1">The sequence shown here is derived from an EMBL/GenBank/DDBJ whole genome shotgun (WGS) entry which is preliminary data.</text>
</comment>
<sequence>MSDGVKRSHKHDDYYNVTIEHTDGVMSGRLSILQYKWGTSASPAIVGDSNAGSTCRVGRGFKVHALLRALLKLQDFKEKS</sequence>
<proteinExistence type="predicted"/>
<dbReference type="EMBL" id="SRLO01000123">
    <property type="protein sequence ID" value="TNN73540.1"/>
    <property type="molecule type" value="Genomic_DNA"/>
</dbReference>
<name>A0A4Z2I6U5_9TELE</name>
<evidence type="ECO:0000313" key="1">
    <source>
        <dbReference type="EMBL" id="TNN73540.1"/>
    </source>
</evidence>
<protein>
    <submittedName>
        <fullName evidence="1">Uncharacterized protein</fullName>
    </submittedName>
</protein>